<sequence length="280" mass="30857">MEDDSGSDIGQDQNTHRLTNTFATANANQGAAQSGDLTLKKRNRSHILAKTYQNMRLHLNLIHSTPALPSIANAALQVNIMTLSCCINNTLGLLLFPPLQPLAENNDILFGGEVRDHSRKNSIKLEGSQTIGKVGINERAPQGEGKNEIIGGVGIGIEWLDIDDSDYPIMPHVLSYIIETFIHSLFMINITRLLLWCIKLADTHNFRLLSDDNDNFNQSDSRLQDIIAAVLLIPIRIALARRVNLIGILSKRLLAHYLSDSTPIDHAIIEAKSTVSSIAN</sequence>
<dbReference type="AlphaFoldDB" id="A0A5J4VL44"/>
<evidence type="ECO:0000313" key="1">
    <source>
        <dbReference type="EMBL" id="KAA6383210.1"/>
    </source>
</evidence>
<evidence type="ECO:0000313" key="2">
    <source>
        <dbReference type="Proteomes" id="UP000324800"/>
    </source>
</evidence>
<accession>A0A5J4VL44</accession>
<dbReference type="Proteomes" id="UP000324800">
    <property type="component" value="Unassembled WGS sequence"/>
</dbReference>
<organism evidence="1 2">
    <name type="scientific">Streblomastix strix</name>
    <dbReference type="NCBI Taxonomy" id="222440"/>
    <lineage>
        <taxon>Eukaryota</taxon>
        <taxon>Metamonada</taxon>
        <taxon>Preaxostyla</taxon>
        <taxon>Oxymonadida</taxon>
        <taxon>Streblomastigidae</taxon>
        <taxon>Streblomastix</taxon>
    </lineage>
</organism>
<name>A0A5J4VL44_9EUKA</name>
<dbReference type="EMBL" id="SNRW01006371">
    <property type="protein sequence ID" value="KAA6383210.1"/>
    <property type="molecule type" value="Genomic_DNA"/>
</dbReference>
<comment type="caution">
    <text evidence="1">The sequence shown here is derived from an EMBL/GenBank/DDBJ whole genome shotgun (WGS) entry which is preliminary data.</text>
</comment>
<reference evidence="1 2" key="1">
    <citation type="submission" date="2019-03" db="EMBL/GenBank/DDBJ databases">
        <title>Single cell metagenomics reveals metabolic interactions within the superorganism composed of flagellate Streblomastix strix and complex community of Bacteroidetes bacteria on its surface.</title>
        <authorList>
            <person name="Treitli S.C."/>
            <person name="Kolisko M."/>
            <person name="Husnik F."/>
            <person name="Keeling P."/>
            <person name="Hampl V."/>
        </authorList>
    </citation>
    <scope>NUCLEOTIDE SEQUENCE [LARGE SCALE GENOMIC DNA]</scope>
    <source>
        <strain evidence="1">ST1C</strain>
    </source>
</reference>
<proteinExistence type="predicted"/>
<protein>
    <submittedName>
        <fullName evidence="1">Uncharacterized protein</fullName>
    </submittedName>
</protein>
<gene>
    <name evidence="1" type="ORF">EZS28_021264</name>
</gene>